<dbReference type="Pfam" id="PF16488">
    <property type="entry name" value="ArgoL2"/>
    <property type="match status" value="1"/>
</dbReference>
<name>A0A0G2H7U8_9PEZI</name>
<dbReference type="InterPro" id="IPR003100">
    <property type="entry name" value="PAZ_dom"/>
</dbReference>
<accession>A0A0G2H7U8</accession>
<dbReference type="InterPro" id="IPR032474">
    <property type="entry name" value="Argonaute_N"/>
</dbReference>
<dbReference type="SMART" id="SM01163">
    <property type="entry name" value="DUF1785"/>
    <property type="match status" value="1"/>
</dbReference>
<organism evidence="2 3">
    <name type="scientific">Diaporthe ampelina</name>
    <dbReference type="NCBI Taxonomy" id="1214573"/>
    <lineage>
        <taxon>Eukaryota</taxon>
        <taxon>Fungi</taxon>
        <taxon>Dikarya</taxon>
        <taxon>Ascomycota</taxon>
        <taxon>Pezizomycotina</taxon>
        <taxon>Sordariomycetes</taxon>
        <taxon>Sordariomycetidae</taxon>
        <taxon>Diaporthales</taxon>
        <taxon>Diaporthaceae</taxon>
        <taxon>Diaporthe</taxon>
    </lineage>
</organism>
<dbReference type="EMBL" id="LCUC01000398">
    <property type="protein sequence ID" value="KKY31303.1"/>
    <property type="molecule type" value="Genomic_DNA"/>
</dbReference>
<dbReference type="PANTHER" id="PTHR22891">
    <property type="entry name" value="EUKARYOTIC TRANSLATION INITIATION FACTOR 2C"/>
    <property type="match status" value="1"/>
</dbReference>
<proteinExistence type="predicted"/>
<dbReference type="SMART" id="SM00950">
    <property type="entry name" value="Piwi"/>
    <property type="match status" value="1"/>
</dbReference>
<dbReference type="InterPro" id="IPR003165">
    <property type="entry name" value="Piwi"/>
</dbReference>
<dbReference type="GO" id="GO:0003723">
    <property type="term" value="F:RNA binding"/>
    <property type="evidence" value="ECO:0007669"/>
    <property type="project" value="InterPro"/>
</dbReference>
<dbReference type="OrthoDB" id="10252740at2759"/>
<dbReference type="STRING" id="1214573.A0A0G2H7U8"/>
<dbReference type="PROSITE" id="PS50822">
    <property type="entry name" value="PIWI"/>
    <property type="match status" value="1"/>
</dbReference>
<evidence type="ECO:0000313" key="2">
    <source>
        <dbReference type="EMBL" id="KKY31303.1"/>
    </source>
</evidence>
<dbReference type="InterPro" id="IPR036397">
    <property type="entry name" value="RNaseH_sf"/>
</dbReference>
<dbReference type="InterPro" id="IPR012337">
    <property type="entry name" value="RNaseH-like_sf"/>
</dbReference>
<dbReference type="InterPro" id="IPR032472">
    <property type="entry name" value="ArgoL2"/>
</dbReference>
<reference evidence="2 3" key="1">
    <citation type="submission" date="2015-05" db="EMBL/GenBank/DDBJ databases">
        <title>Distinctive expansion of gene families associated with plant cell wall degradation and secondary metabolism in the genomes of grapevine trunk pathogens.</title>
        <authorList>
            <person name="Lawrence D.P."/>
            <person name="Travadon R."/>
            <person name="Rolshausen P.E."/>
            <person name="Baumgartner K."/>
        </authorList>
    </citation>
    <scope>NUCLEOTIDE SEQUENCE [LARGE SCALE GENOMIC DNA]</scope>
    <source>
        <strain evidence="2">DA912</strain>
    </source>
</reference>
<sequence length="685" mass="77210">MLREHLLHPQDPSSTLNREVLRLENEPGFGKRGKPVIIWANYFQLLVDPRLVLYQYNISIQPQVVGRKRARIIELFLERPESVARSDSICSDFKSTLFSRGLLDVEYTACNIVYRSEFETEPGLRATAYQMRLEHVKTLPVRRLLEFLTTTTLPTAFDEKDALIQAFNVFLNHYAKYQANLVTIGSKTFPKDAVGRDLGGGLTAIRGFFSSVRAATGRILVNVNVCCTEFGAGPTQVQFWLQEQNRYVTVSEFFRRSYDIRLSNERLPVVNVGTKANPIYLPPQVCEVVPGQKAGVKLDAEQTSKMINHAVRRPAPAHNALSIAQEGLAMVGMSRETNPLLDHFHVKVNPNFTTTPARVLPKPGVAYGNKRSATASPGSRRIHLNNEEDPALDTVLRMVAEKGLDLLFIILPAKNTALFSRIKYLCDVKFGVINICSMGTKLVESNGRPQYFGNVGLKLNLKGGGDNRTKSRQERLDFIGDMSKDLLGLWKTVGKHAKFPKNILIYRDGVSHGQYQMVKDHELSLLRKACEETYDPVGQERPRITIVIVTKRTHTRFGPATEATADGNGNCLAGTVTDRGITEAGQWDFWLRYTVADTLEDVTQSLHYVFGRCPRAVSYCAPAYYADIVCERSRVYLSSLFDPSAHSDTASFVSDMEHEDDDRRRSRLQELITPHPRVREKMYYI</sequence>
<keyword evidence="3" id="KW-1185">Reference proteome</keyword>
<dbReference type="Pfam" id="PF16486">
    <property type="entry name" value="ArgoN"/>
    <property type="match status" value="1"/>
</dbReference>
<evidence type="ECO:0000313" key="3">
    <source>
        <dbReference type="Proteomes" id="UP000034680"/>
    </source>
</evidence>
<dbReference type="Proteomes" id="UP000034680">
    <property type="component" value="Unassembled WGS sequence"/>
</dbReference>
<dbReference type="Gene3D" id="3.30.420.10">
    <property type="entry name" value="Ribonuclease H-like superfamily/Ribonuclease H"/>
    <property type="match status" value="1"/>
</dbReference>
<dbReference type="Pfam" id="PF08699">
    <property type="entry name" value="ArgoL1"/>
    <property type="match status" value="1"/>
</dbReference>
<feature type="domain" description="Piwi" evidence="1">
    <location>
        <begin position="500"/>
        <end position="638"/>
    </location>
</feature>
<dbReference type="SUPFAM" id="SSF53098">
    <property type="entry name" value="Ribonuclease H-like"/>
    <property type="match status" value="1"/>
</dbReference>
<dbReference type="AlphaFoldDB" id="A0A0G2H7U8"/>
<dbReference type="Pfam" id="PF02170">
    <property type="entry name" value="PAZ"/>
    <property type="match status" value="1"/>
</dbReference>
<dbReference type="CDD" id="cd02846">
    <property type="entry name" value="PAZ_argonaute_like"/>
    <property type="match status" value="1"/>
</dbReference>
<reference evidence="2 3" key="2">
    <citation type="submission" date="2015-05" db="EMBL/GenBank/DDBJ databases">
        <authorList>
            <person name="Morales-Cruz A."/>
            <person name="Amrine K.C."/>
            <person name="Cantu D."/>
        </authorList>
    </citation>
    <scope>NUCLEOTIDE SEQUENCE [LARGE SCALE GENOMIC DNA]</scope>
    <source>
        <strain evidence="2">DA912</strain>
    </source>
</reference>
<comment type="caution">
    <text evidence="2">The sequence shown here is derived from an EMBL/GenBank/DDBJ whole genome shotgun (WGS) entry which is preliminary data.</text>
</comment>
<protein>
    <submittedName>
        <fullName evidence="2">Putative rna interference and silencing protein</fullName>
    </submittedName>
</protein>
<dbReference type="InterPro" id="IPR014811">
    <property type="entry name" value="ArgoL1"/>
</dbReference>
<gene>
    <name evidence="2" type="ORF">UCDDA912_g08745</name>
</gene>
<evidence type="ECO:0000259" key="1">
    <source>
        <dbReference type="PROSITE" id="PS50822"/>
    </source>
</evidence>
<dbReference type="InterPro" id="IPR036085">
    <property type="entry name" value="PAZ_dom_sf"/>
</dbReference>
<dbReference type="Gene3D" id="2.170.260.10">
    <property type="entry name" value="paz domain"/>
    <property type="match status" value="1"/>
</dbReference>
<dbReference type="Pfam" id="PF02171">
    <property type="entry name" value="Piwi"/>
    <property type="match status" value="1"/>
</dbReference>
<dbReference type="SUPFAM" id="SSF101690">
    <property type="entry name" value="PAZ domain"/>
    <property type="match status" value="1"/>
</dbReference>